<sequence length="144" mass="15831">MNVLVLEIGSVGKGLDQATRSTTFYAHAGGDSSVTKDMLEALQSASDSLGSDNVKIKAADVSNPGIPPSSLMTFLRKVGKKKRRGRRKKKKKALEEEGESGEPQPVPIWCHPPSTIPIQEVTMRRRLGFFAAFFAEGRRRMLFV</sequence>
<dbReference type="PANTHER" id="PTHR21092">
    <property type="entry name" value="NICASTRIN"/>
    <property type="match status" value="1"/>
</dbReference>
<feature type="compositionally biased region" description="Basic residues" evidence="1">
    <location>
        <begin position="77"/>
        <end position="92"/>
    </location>
</feature>
<evidence type="ECO:0000313" key="2">
    <source>
        <dbReference type="EMBL" id="RRT40346.1"/>
    </source>
</evidence>
<reference evidence="2 3" key="1">
    <citation type="journal article" date="2014" name="Agronomy (Basel)">
        <title>A Draft Genome Sequence for Ensete ventricosum, the Drought-Tolerant Tree Against Hunger.</title>
        <authorList>
            <person name="Harrison J."/>
            <person name="Moore K.A."/>
            <person name="Paszkiewicz K."/>
            <person name="Jones T."/>
            <person name="Grant M."/>
            <person name="Ambacheew D."/>
            <person name="Muzemil S."/>
            <person name="Studholme D.J."/>
        </authorList>
    </citation>
    <scope>NUCLEOTIDE SEQUENCE [LARGE SCALE GENOMIC DNA]</scope>
</reference>
<evidence type="ECO:0000313" key="3">
    <source>
        <dbReference type="Proteomes" id="UP000287651"/>
    </source>
</evidence>
<dbReference type="EMBL" id="AMZH03019448">
    <property type="protein sequence ID" value="RRT40346.1"/>
    <property type="molecule type" value="Genomic_DNA"/>
</dbReference>
<comment type="caution">
    <text evidence="2">The sequence shown here is derived from an EMBL/GenBank/DDBJ whole genome shotgun (WGS) entry which is preliminary data.</text>
</comment>
<feature type="region of interest" description="Disordered" evidence="1">
    <location>
        <begin position="77"/>
        <end position="111"/>
    </location>
</feature>
<name>A0A426XLK0_ENSVE</name>
<dbReference type="GO" id="GO:0005886">
    <property type="term" value="C:plasma membrane"/>
    <property type="evidence" value="ECO:0007669"/>
    <property type="project" value="TreeGrafter"/>
</dbReference>
<organism evidence="2 3">
    <name type="scientific">Ensete ventricosum</name>
    <name type="common">Abyssinian banana</name>
    <name type="synonym">Musa ensete</name>
    <dbReference type="NCBI Taxonomy" id="4639"/>
    <lineage>
        <taxon>Eukaryota</taxon>
        <taxon>Viridiplantae</taxon>
        <taxon>Streptophyta</taxon>
        <taxon>Embryophyta</taxon>
        <taxon>Tracheophyta</taxon>
        <taxon>Spermatophyta</taxon>
        <taxon>Magnoliopsida</taxon>
        <taxon>Liliopsida</taxon>
        <taxon>Zingiberales</taxon>
        <taxon>Musaceae</taxon>
        <taxon>Ensete</taxon>
    </lineage>
</organism>
<dbReference type="Proteomes" id="UP000287651">
    <property type="component" value="Unassembled WGS sequence"/>
</dbReference>
<evidence type="ECO:0000256" key="1">
    <source>
        <dbReference type="SAM" id="MobiDB-lite"/>
    </source>
</evidence>
<accession>A0A426XLK0</accession>
<gene>
    <name evidence="2" type="ORF">B296_00048755</name>
</gene>
<dbReference type="InterPro" id="IPR008710">
    <property type="entry name" value="Nicastrin"/>
</dbReference>
<dbReference type="Pfam" id="PF05450">
    <property type="entry name" value="Nicastrin"/>
    <property type="match status" value="1"/>
</dbReference>
<dbReference type="GO" id="GO:0016485">
    <property type="term" value="P:protein processing"/>
    <property type="evidence" value="ECO:0007669"/>
    <property type="project" value="InterPro"/>
</dbReference>
<dbReference type="AlphaFoldDB" id="A0A426XLK0"/>
<proteinExistence type="predicted"/>
<dbReference type="PANTHER" id="PTHR21092:SF0">
    <property type="entry name" value="NICASTRIN"/>
    <property type="match status" value="1"/>
</dbReference>
<protein>
    <submittedName>
        <fullName evidence="2">Uncharacterized protein</fullName>
    </submittedName>
</protein>